<dbReference type="InterPro" id="IPR023296">
    <property type="entry name" value="Glyco_hydro_beta-prop_sf"/>
</dbReference>
<reference evidence="6" key="1">
    <citation type="journal article" date="2020" name="Stud. Mycol.">
        <title>101 Dothideomycetes genomes: a test case for predicting lifestyles and emergence of pathogens.</title>
        <authorList>
            <person name="Haridas S."/>
            <person name="Albert R."/>
            <person name="Binder M."/>
            <person name="Bloem J."/>
            <person name="Labutti K."/>
            <person name="Salamov A."/>
            <person name="Andreopoulos B."/>
            <person name="Baker S."/>
            <person name="Barry K."/>
            <person name="Bills G."/>
            <person name="Bluhm B."/>
            <person name="Cannon C."/>
            <person name="Castanera R."/>
            <person name="Culley D."/>
            <person name="Daum C."/>
            <person name="Ezra D."/>
            <person name="Gonzalez J."/>
            <person name="Henrissat B."/>
            <person name="Kuo A."/>
            <person name="Liang C."/>
            <person name="Lipzen A."/>
            <person name="Lutzoni F."/>
            <person name="Magnuson J."/>
            <person name="Mondo S."/>
            <person name="Nolan M."/>
            <person name="Ohm R."/>
            <person name="Pangilinan J."/>
            <person name="Park H.-J."/>
            <person name="Ramirez L."/>
            <person name="Alfaro M."/>
            <person name="Sun H."/>
            <person name="Tritt A."/>
            <person name="Yoshinaga Y."/>
            <person name="Zwiers L.-H."/>
            <person name="Turgeon B."/>
            <person name="Goodwin S."/>
            <person name="Spatafora J."/>
            <person name="Crous P."/>
            <person name="Grigoriev I."/>
        </authorList>
    </citation>
    <scope>NUCLEOTIDE SEQUENCE</scope>
    <source>
        <strain evidence="6">CBS 133067</strain>
    </source>
</reference>
<feature type="signal peptide" evidence="5">
    <location>
        <begin position="1"/>
        <end position="16"/>
    </location>
</feature>
<evidence type="ECO:0000313" key="6">
    <source>
        <dbReference type="EMBL" id="KAF2094605.1"/>
    </source>
</evidence>
<keyword evidence="5" id="KW-0732">Signal</keyword>
<evidence type="ECO:0000256" key="4">
    <source>
        <dbReference type="RuleBase" id="RU361187"/>
    </source>
</evidence>
<protein>
    <submittedName>
        <fullName evidence="6">Uncharacterized protein</fullName>
    </submittedName>
</protein>
<proteinExistence type="inferred from homology"/>
<dbReference type="SUPFAM" id="SSF75005">
    <property type="entry name" value="Arabinanase/levansucrase/invertase"/>
    <property type="match status" value="1"/>
</dbReference>
<evidence type="ECO:0000256" key="3">
    <source>
        <dbReference type="ARBA" id="ARBA00023295"/>
    </source>
</evidence>
<dbReference type="Gene3D" id="2.115.10.20">
    <property type="entry name" value="Glycosyl hydrolase domain, family 43"/>
    <property type="match status" value="1"/>
</dbReference>
<dbReference type="Pfam" id="PF04616">
    <property type="entry name" value="Glyco_hydro_43"/>
    <property type="match status" value="1"/>
</dbReference>
<evidence type="ECO:0000256" key="5">
    <source>
        <dbReference type="SAM" id="SignalP"/>
    </source>
</evidence>
<keyword evidence="3 4" id="KW-0326">Glycosidase</keyword>
<name>A0A9P4I8F8_9PEZI</name>
<dbReference type="Proteomes" id="UP000799772">
    <property type="component" value="Unassembled WGS sequence"/>
</dbReference>
<dbReference type="OrthoDB" id="9970295at2759"/>
<feature type="chain" id="PRO_5040290980" evidence="5">
    <location>
        <begin position="17"/>
        <end position="526"/>
    </location>
</feature>
<keyword evidence="7" id="KW-1185">Reference proteome</keyword>
<dbReference type="PANTHER" id="PTHR22925:SF3">
    <property type="entry name" value="GLYCOSYL HYDROLASE FAMILY PROTEIN 43"/>
    <property type="match status" value="1"/>
</dbReference>
<dbReference type="PANTHER" id="PTHR22925">
    <property type="entry name" value="GLYCOSYL HYDROLASE 43 FAMILY MEMBER"/>
    <property type="match status" value="1"/>
</dbReference>
<dbReference type="InterPro" id="IPR006710">
    <property type="entry name" value="Glyco_hydro_43"/>
</dbReference>
<dbReference type="GO" id="GO:0005975">
    <property type="term" value="P:carbohydrate metabolic process"/>
    <property type="evidence" value="ECO:0007669"/>
    <property type="project" value="InterPro"/>
</dbReference>
<comment type="caution">
    <text evidence="6">The sequence shown here is derived from an EMBL/GenBank/DDBJ whole genome shotgun (WGS) entry which is preliminary data.</text>
</comment>
<dbReference type="AlphaFoldDB" id="A0A9P4I8F8"/>
<organism evidence="6 7">
    <name type="scientific">Rhizodiscina lignyota</name>
    <dbReference type="NCBI Taxonomy" id="1504668"/>
    <lineage>
        <taxon>Eukaryota</taxon>
        <taxon>Fungi</taxon>
        <taxon>Dikarya</taxon>
        <taxon>Ascomycota</taxon>
        <taxon>Pezizomycotina</taxon>
        <taxon>Dothideomycetes</taxon>
        <taxon>Pleosporomycetidae</taxon>
        <taxon>Aulographales</taxon>
        <taxon>Rhizodiscinaceae</taxon>
        <taxon>Rhizodiscina</taxon>
    </lineage>
</organism>
<accession>A0A9P4I8F8</accession>
<evidence type="ECO:0000256" key="2">
    <source>
        <dbReference type="ARBA" id="ARBA00022801"/>
    </source>
</evidence>
<dbReference type="EMBL" id="ML978134">
    <property type="protein sequence ID" value="KAF2094605.1"/>
    <property type="molecule type" value="Genomic_DNA"/>
</dbReference>
<comment type="similarity">
    <text evidence="1 4">Belongs to the glycosyl hydrolase 43 family.</text>
</comment>
<keyword evidence="2 4" id="KW-0378">Hydrolase</keyword>
<gene>
    <name evidence="6" type="ORF">NA57DRAFT_80404</name>
</gene>
<sequence>MLMLVPFFLLFTLTISTEVTLKPWKYRFDSDGNLLDAHDGKLYYFEEKYYLYGTAYNCGFRWRTANFTSPFCGFKSYSSTNMKVWKDEGFLFNANTTEWQGRCAYEAACFRPKVLQNPKTKEYIMWMNEGAAEYSYTTFTSSHPTGPFVEKAQPVMAYARGSESYGNGDFGITIGPNGTGYIVYDTTPVVSTHGYLEISNITFGIVQELSDDYTSTKPNWMITGNVNNIEAWDMFYRGGWWYLTFGHICGYCTATDTSYIKSKSPWGPWLEENRVRLTNTSCGGQNTMASQIPTNANSSGLQDTWIIGSDLWTGDVNEGKAGLHWEPLRFLPNGDIEPISCNAQEYHTDIPVSESPVKDVVEDAAVHSTTGDFNWNCGFGIQAKSILFQFFQATKTGNVTEFGVNVAQQANNADMSMSLIQVTSNIGDLYTTQGRTDSLWGGTYPVANIGWSFPMVKGQPNVTVTEGTWYGIQLSSRAASIPYCYLERNTSAETGGTRSFMAEQQQGRYPLTPIPGKEMRFYLQIE</sequence>
<evidence type="ECO:0000256" key="1">
    <source>
        <dbReference type="ARBA" id="ARBA00009865"/>
    </source>
</evidence>
<evidence type="ECO:0000313" key="7">
    <source>
        <dbReference type="Proteomes" id="UP000799772"/>
    </source>
</evidence>
<dbReference type="GO" id="GO:0004553">
    <property type="term" value="F:hydrolase activity, hydrolyzing O-glycosyl compounds"/>
    <property type="evidence" value="ECO:0007669"/>
    <property type="project" value="InterPro"/>
</dbReference>